<feature type="chain" id="PRO_5040914853" description="FAD-binding PCMH-type domain-containing protein" evidence="3">
    <location>
        <begin position="19"/>
        <end position="588"/>
    </location>
</feature>
<evidence type="ECO:0000313" key="6">
    <source>
        <dbReference type="Proteomes" id="UP001152646"/>
    </source>
</evidence>
<organism evidence="5 6">
    <name type="scientific">Penicillium salamii</name>
    <dbReference type="NCBI Taxonomy" id="1612424"/>
    <lineage>
        <taxon>Eukaryota</taxon>
        <taxon>Fungi</taxon>
        <taxon>Dikarya</taxon>
        <taxon>Ascomycota</taxon>
        <taxon>Pezizomycotina</taxon>
        <taxon>Eurotiomycetes</taxon>
        <taxon>Eurotiomycetidae</taxon>
        <taxon>Eurotiales</taxon>
        <taxon>Aspergillaceae</taxon>
        <taxon>Penicillium</taxon>
    </lineage>
</organism>
<dbReference type="InterPro" id="IPR016166">
    <property type="entry name" value="FAD-bd_PCMH"/>
</dbReference>
<keyword evidence="2" id="KW-0560">Oxidoreductase</keyword>
<dbReference type="InterPro" id="IPR016169">
    <property type="entry name" value="FAD-bd_PCMH_sub2"/>
</dbReference>
<dbReference type="EMBL" id="CAJVPA010000099">
    <property type="protein sequence ID" value="CAG8320323.1"/>
    <property type="molecule type" value="Genomic_DNA"/>
</dbReference>
<dbReference type="Pfam" id="PF08031">
    <property type="entry name" value="BBE"/>
    <property type="match status" value="1"/>
</dbReference>
<dbReference type="PANTHER" id="PTHR13878">
    <property type="entry name" value="GULONOLACTONE OXIDASE"/>
    <property type="match status" value="1"/>
</dbReference>
<comment type="caution">
    <text evidence="5">The sequence shown here is derived from an EMBL/GenBank/DDBJ whole genome shotgun (WGS) entry which is preliminary data.</text>
</comment>
<feature type="signal peptide" evidence="3">
    <location>
        <begin position="1"/>
        <end position="18"/>
    </location>
</feature>
<comment type="similarity">
    <text evidence="1">Belongs to the oxygen-dependent FAD-linked oxidoreductase family.</text>
</comment>
<dbReference type="PANTHER" id="PTHR13878:SF91">
    <property type="entry name" value="FAD BINDING DOMAIN PROTEIN (AFU_ORTHOLOGUE AFUA_6G12070)-RELATED"/>
    <property type="match status" value="1"/>
</dbReference>
<evidence type="ECO:0000313" key="5">
    <source>
        <dbReference type="EMBL" id="CAG8320323.1"/>
    </source>
</evidence>
<dbReference type="GO" id="GO:0071949">
    <property type="term" value="F:FAD binding"/>
    <property type="evidence" value="ECO:0007669"/>
    <property type="project" value="InterPro"/>
</dbReference>
<name>A0A9W4IP98_9EURO</name>
<reference evidence="5" key="1">
    <citation type="submission" date="2021-07" db="EMBL/GenBank/DDBJ databases">
        <authorList>
            <person name="Branca A.L. A."/>
        </authorList>
    </citation>
    <scope>NUCLEOTIDE SEQUENCE</scope>
</reference>
<feature type="domain" description="FAD-binding PCMH-type" evidence="4">
    <location>
        <begin position="108"/>
        <end position="287"/>
    </location>
</feature>
<dbReference type="InterPro" id="IPR006094">
    <property type="entry name" value="Oxid_FAD_bind_N"/>
</dbReference>
<gene>
    <name evidence="5" type="ORF">PSALAMII_LOCUS2379</name>
</gene>
<dbReference type="Pfam" id="PF01565">
    <property type="entry name" value="FAD_binding_4"/>
    <property type="match status" value="1"/>
</dbReference>
<dbReference type="AlphaFoldDB" id="A0A9W4IP98"/>
<evidence type="ECO:0000256" key="1">
    <source>
        <dbReference type="ARBA" id="ARBA00005466"/>
    </source>
</evidence>
<dbReference type="InterPro" id="IPR050432">
    <property type="entry name" value="FAD-linked_Oxidoreductases_BP"/>
</dbReference>
<sequence length="588" mass="64068">MFALFAASLLAVSAQASAACRCFPGDACWPSENVWTQFNQSIDGRLVKTVPLGTPCHAPNYDAAKCTILRDGWTVPEEHYESSSSVMAPFFANGTCDPFHPVSKPCTLGNYAVYAVNVTTPAHISKAVQFATKHDIRIVVRNTGHDYSGRSTGAGALGIWTHYLKDLEIHDYKDKHYSGKAITMGAGVQGFEAYEAAEKANVQVVGGECPTVGLAGGYSQGGGHSALSSRYGLGADQVLQWQVVDGQGNFITATRDNEYSDLYWALSGGGGGTYGVVTSMTSKAHPGTPVSGLNMTFTNAKISQDTFYEAIARFHTRLPALVDAGAMSIWFYTNTSFAISPLTGPNIPEADLLKLIQPFVSDLKELGITPTVYSKQFPSYLSQFNGMQQEIGVGEAQYGGWLIPRSVVQDNNKGLTAAYRQITEDGATFIGVGLNVSRQVAGDVSNSVFPGWRDALIATTITTPWKWDNDKEMLANQRKMTDSYMAKLTALSPNSGAYMNEVNLVLDLEHRYSILTSLSQADFRQPNFQKFFFGKNYPALQKIKAKYDSKDIFYARTNVGSEAWEERKDGRLCRVGQSSRTAGHARDL</sequence>
<accession>A0A9W4IP98</accession>
<keyword evidence="3" id="KW-0732">Signal</keyword>
<dbReference type="InterPro" id="IPR012951">
    <property type="entry name" value="BBE"/>
</dbReference>
<proteinExistence type="inferred from homology"/>
<dbReference type="OrthoDB" id="9983560at2759"/>
<dbReference type="SUPFAM" id="SSF56176">
    <property type="entry name" value="FAD-binding/transporter-associated domain-like"/>
    <property type="match status" value="1"/>
</dbReference>
<evidence type="ECO:0000259" key="4">
    <source>
        <dbReference type="PROSITE" id="PS51387"/>
    </source>
</evidence>
<evidence type="ECO:0000256" key="2">
    <source>
        <dbReference type="ARBA" id="ARBA00023002"/>
    </source>
</evidence>
<dbReference type="InterPro" id="IPR036318">
    <property type="entry name" value="FAD-bd_PCMH-like_sf"/>
</dbReference>
<dbReference type="GO" id="GO:0016491">
    <property type="term" value="F:oxidoreductase activity"/>
    <property type="evidence" value="ECO:0007669"/>
    <property type="project" value="UniProtKB-KW"/>
</dbReference>
<protein>
    <recommendedName>
        <fullName evidence="4">FAD-binding PCMH-type domain-containing protein</fullName>
    </recommendedName>
</protein>
<dbReference type="Gene3D" id="3.30.465.10">
    <property type="match status" value="2"/>
</dbReference>
<evidence type="ECO:0000256" key="3">
    <source>
        <dbReference type="SAM" id="SignalP"/>
    </source>
</evidence>
<dbReference type="PROSITE" id="PS51387">
    <property type="entry name" value="FAD_PCMH"/>
    <property type="match status" value="1"/>
</dbReference>
<dbReference type="Proteomes" id="UP001152646">
    <property type="component" value="Unassembled WGS sequence"/>
</dbReference>